<keyword evidence="2" id="KW-1185">Reference proteome</keyword>
<sequence>MSFSAFRFCPQCASPLHHRDHGGLLRQACADEACGYVHWDNP</sequence>
<proteinExistence type="predicted"/>
<dbReference type="EMBL" id="PTQZ01000022">
    <property type="protein sequence ID" value="PQA50013.1"/>
    <property type="molecule type" value="Genomic_DNA"/>
</dbReference>
<comment type="caution">
    <text evidence="1">The sequence shown here is derived from an EMBL/GenBank/DDBJ whole genome shotgun (WGS) entry which is preliminary data.</text>
</comment>
<name>A0A2P6AUD0_9GAMM</name>
<evidence type="ECO:0000313" key="1">
    <source>
        <dbReference type="EMBL" id="PQA50013.1"/>
    </source>
</evidence>
<protein>
    <submittedName>
        <fullName evidence="1">ADP-ribose pyrophosphatase</fullName>
    </submittedName>
</protein>
<feature type="non-terminal residue" evidence="1">
    <location>
        <position position="42"/>
    </location>
</feature>
<organism evidence="1 2">
    <name type="scientific">Amnimonas aquatica</name>
    <dbReference type="NCBI Taxonomy" id="2094561"/>
    <lineage>
        <taxon>Bacteria</taxon>
        <taxon>Pseudomonadati</taxon>
        <taxon>Pseudomonadota</taxon>
        <taxon>Gammaproteobacteria</taxon>
        <taxon>Moraxellales</taxon>
        <taxon>Moraxellaceae</taxon>
        <taxon>Amnimonas</taxon>
    </lineage>
</organism>
<gene>
    <name evidence="1" type="ORF">C5O18_02070</name>
</gene>
<dbReference type="Proteomes" id="UP000243900">
    <property type="component" value="Unassembled WGS sequence"/>
</dbReference>
<accession>A0A2P6AUD0</accession>
<evidence type="ECO:0000313" key="2">
    <source>
        <dbReference type="Proteomes" id="UP000243900"/>
    </source>
</evidence>
<dbReference type="AlphaFoldDB" id="A0A2P6AUD0"/>
<reference evidence="2" key="1">
    <citation type="submission" date="2018-02" db="EMBL/GenBank/DDBJ databases">
        <title>Genome sequencing of Solimonas sp. HR-BB.</title>
        <authorList>
            <person name="Lee Y."/>
            <person name="Jeon C.O."/>
        </authorList>
    </citation>
    <scope>NUCLEOTIDE SEQUENCE [LARGE SCALE GENOMIC DNA]</scope>
    <source>
        <strain evidence="2">HR-E</strain>
    </source>
</reference>